<dbReference type="Proteomes" id="UP000640489">
    <property type="component" value="Unassembled WGS sequence"/>
</dbReference>
<gene>
    <name evidence="2" type="ORF">ISU07_05395</name>
</gene>
<feature type="region of interest" description="Disordered" evidence="1">
    <location>
        <begin position="1"/>
        <end position="26"/>
    </location>
</feature>
<name>A0A930YDB4_9ACTN</name>
<comment type="caution">
    <text evidence="2">The sequence shown here is derived from an EMBL/GenBank/DDBJ whole genome shotgun (WGS) entry which is preliminary data.</text>
</comment>
<sequence>MNDYSPTPRIAWTHQPVARRRTTRTHRPLSWPAWLPRLAPRDVADAPRLRMSATPTGGA</sequence>
<protein>
    <submittedName>
        <fullName evidence="2">Uncharacterized protein</fullName>
    </submittedName>
</protein>
<dbReference type="AlphaFoldDB" id="A0A930YDB4"/>
<evidence type="ECO:0000313" key="2">
    <source>
        <dbReference type="EMBL" id="MBF4762552.1"/>
    </source>
</evidence>
<evidence type="ECO:0000256" key="1">
    <source>
        <dbReference type="SAM" id="MobiDB-lite"/>
    </source>
</evidence>
<reference evidence="2" key="1">
    <citation type="submission" date="2020-11" db="EMBL/GenBank/DDBJ databases">
        <title>Nocardioides sp. nov., isolated from Soil of Cynanchum wilfordii Hemsley rhizosphere.</title>
        <authorList>
            <person name="Lee J.-S."/>
            <person name="Suh M.K."/>
            <person name="Kim J.-S."/>
        </authorList>
    </citation>
    <scope>NUCLEOTIDE SEQUENCE</scope>
    <source>
        <strain evidence="2">KCTC 19275</strain>
    </source>
</reference>
<proteinExistence type="predicted"/>
<accession>A0A930YDB4</accession>
<feature type="compositionally biased region" description="Basic residues" evidence="1">
    <location>
        <begin position="17"/>
        <end position="26"/>
    </location>
</feature>
<dbReference type="RefSeq" id="WP_194705647.1">
    <property type="nucleotide sequence ID" value="NZ_JADKPN010000001.1"/>
</dbReference>
<evidence type="ECO:0000313" key="3">
    <source>
        <dbReference type="Proteomes" id="UP000640489"/>
    </source>
</evidence>
<dbReference type="EMBL" id="JADKPN010000001">
    <property type="protein sequence ID" value="MBF4762552.1"/>
    <property type="molecule type" value="Genomic_DNA"/>
</dbReference>
<keyword evidence="3" id="KW-1185">Reference proteome</keyword>
<organism evidence="2 3">
    <name type="scientific">Nocardioides islandensis</name>
    <dbReference type="NCBI Taxonomy" id="433663"/>
    <lineage>
        <taxon>Bacteria</taxon>
        <taxon>Bacillati</taxon>
        <taxon>Actinomycetota</taxon>
        <taxon>Actinomycetes</taxon>
        <taxon>Propionibacteriales</taxon>
        <taxon>Nocardioidaceae</taxon>
        <taxon>Nocardioides</taxon>
    </lineage>
</organism>